<gene>
    <name evidence="1" type="ORF">E2C01_067067</name>
</gene>
<organism evidence="1 2">
    <name type="scientific">Portunus trituberculatus</name>
    <name type="common">Swimming crab</name>
    <name type="synonym">Neptunus trituberculatus</name>
    <dbReference type="NCBI Taxonomy" id="210409"/>
    <lineage>
        <taxon>Eukaryota</taxon>
        <taxon>Metazoa</taxon>
        <taxon>Ecdysozoa</taxon>
        <taxon>Arthropoda</taxon>
        <taxon>Crustacea</taxon>
        <taxon>Multicrustacea</taxon>
        <taxon>Malacostraca</taxon>
        <taxon>Eumalacostraca</taxon>
        <taxon>Eucarida</taxon>
        <taxon>Decapoda</taxon>
        <taxon>Pleocyemata</taxon>
        <taxon>Brachyura</taxon>
        <taxon>Eubrachyura</taxon>
        <taxon>Portunoidea</taxon>
        <taxon>Portunidae</taxon>
        <taxon>Portuninae</taxon>
        <taxon>Portunus</taxon>
    </lineage>
</organism>
<keyword evidence="2" id="KW-1185">Reference proteome</keyword>
<sequence length="134" mass="14184">MIVMVHLARGTTGGWRAAGGTDQHAQQCSGVCLPRHASGSWPQSRVTGHSKRRAVRGWACQGDRHGSLAWVDLLGAGASPSTSSACTPPSSRLVLIAWRGAVRRARPGLGGAPRNTPRHHAPFPWVLPGASRRC</sequence>
<dbReference type="Proteomes" id="UP000324222">
    <property type="component" value="Unassembled WGS sequence"/>
</dbReference>
<comment type="caution">
    <text evidence="1">The sequence shown here is derived from an EMBL/GenBank/DDBJ whole genome shotgun (WGS) entry which is preliminary data.</text>
</comment>
<accession>A0A5B7HWH5</accession>
<name>A0A5B7HWH5_PORTR</name>
<dbReference type="AlphaFoldDB" id="A0A5B7HWH5"/>
<dbReference type="EMBL" id="VSRR010035344">
    <property type="protein sequence ID" value="MPC72754.1"/>
    <property type="molecule type" value="Genomic_DNA"/>
</dbReference>
<reference evidence="1 2" key="1">
    <citation type="submission" date="2019-05" db="EMBL/GenBank/DDBJ databases">
        <title>Another draft genome of Portunus trituberculatus and its Hox gene families provides insights of decapod evolution.</title>
        <authorList>
            <person name="Jeong J.-H."/>
            <person name="Song I."/>
            <person name="Kim S."/>
            <person name="Choi T."/>
            <person name="Kim D."/>
            <person name="Ryu S."/>
            <person name="Kim W."/>
        </authorList>
    </citation>
    <scope>NUCLEOTIDE SEQUENCE [LARGE SCALE GENOMIC DNA]</scope>
    <source>
        <tissue evidence="1">Muscle</tissue>
    </source>
</reference>
<protein>
    <submittedName>
        <fullName evidence="1">Uncharacterized protein</fullName>
    </submittedName>
</protein>
<evidence type="ECO:0000313" key="2">
    <source>
        <dbReference type="Proteomes" id="UP000324222"/>
    </source>
</evidence>
<evidence type="ECO:0000313" key="1">
    <source>
        <dbReference type="EMBL" id="MPC72754.1"/>
    </source>
</evidence>
<proteinExistence type="predicted"/>